<dbReference type="Gene3D" id="2.60.200.20">
    <property type="match status" value="1"/>
</dbReference>
<feature type="compositionally biased region" description="Polar residues" evidence="2">
    <location>
        <begin position="662"/>
        <end position="693"/>
    </location>
</feature>
<dbReference type="InterPro" id="IPR000253">
    <property type="entry name" value="FHA_dom"/>
</dbReference>
<evidence type="ECO:0000259" key="3">
    <source>
        <dbReference type="PROSITE" id="PS50006"/>
    </source>
</evidence>
<dbReference type="SMART" id="SM00240">
    <property type="entry name" value="FHA"/>
    <property type="match status" value="1"/>
</dbReference>
<feature type="compositionally biased region" description="Basic and acidic residues" evidence="2">
    <location>
        <begin position="513"/>
        <end position="533"/>
    </location>
</feature>
<feature type="compositionally biased region" description="Low complexity" evidence="2">
    <location>
        <begin position="781"/>
        <end position="802"/>
    </location>
</feature>
<feature type="region of interest" description="Disordered" evidence="2">
    <location>
        <begin position="144"/>
        <end position="236"/>
    </location>
</feature>
<organism evidence="4 5">
    <name type="scientific">Gouania willdenowi</name>
    <name type="common">Blunt-snouted clingfish</name>
    <name type="synonym">Lepadogaster willdenowi</name>
    <dbReference type="NCBI Taxonomy" id="441366"/>
    <lineage>
        <taxon>Eukaryota</taxon>
        <taxon>Metazoa</taxon>
        <taxon>Chordata</taxon>
        <taxon>Craniata</taxon>
        <taxon>Vertebrata</taxon>
        <taxon>Euteleostomi</taxon>
        <taxon>Actinopterygii</taxon>
        <taxon>Neopterygii</taxon>
        <taxon>Teleostei</taxon>
        <taxon>Neoteleostei</taxon>
        <taxon>Acanthomorphata</taxon>
        <taxon>Ovalentaria</taxon>
        <taxon>Blenniimorphae</taxon>
        <taxon>Blenniiformes</taxon>
        <taxon>Gobiesocoidei</taxon>
        <taxon>Gobiesocidae</taxon>
        <taxon>Gobiesocinae</taxon>
        <taxon>Gouania</taxon>
    </lineage>
</organism>
<reference evidence="4" key="2">
    <citation type="submission" date="2025-08" db="UniProtKB">
        <authorList>
            <consortium name="Ensembl"/>
        </authorList>
    </citation>
    <scope>IDENTIFICATION</scope>
</reference>
<gene>
    <name evidence="4" type="primary">cep170ab</name>
</gene>
<feature type="region of interest" description="Disordered" evidence="2">
    <location>
        <begin position="360"/>
        <end position="396"/>
    </location>
</feature>
<dbReference type="InterPro" id="IPR029300">
    <property type="entry name" value="CEP170_C"/>
</dbReference>
<evidence type="ECO:0000313" key="5">
    <source>
        <dbReference type="Proteomes" id="UP000694680"/>
    </source>
</evidence>
<feature type="compositionally biased region" description="Basic and acidic residues" evidence="2">
    <location>
        <begin position="199"/>
        <end position="208"/>
    </location>
</feature>
<dbReference type="GO" id="GO:0005814">
    <property type="term" value="C:centriole"/>
    <property type="evidence" value="ECO:0007669"/>
    <property type="project" value="TreeGrafter"/>
</dbReference>
<feature type="compositionally biased region" description="Basic and acidic residues" evidence="2">
    <location>
        <begin position="387"/>
        <end position="396"/>
    </location>
</feature>
<reference evidence="4" key="1">
    <citation type="submission" date="2020-06" db="EMBL/GenBank/DDBJ databases">
        <authorList>
            <consortium name="Wellcome Sanger Institute Data Sharing"/>
        </authorList>
    </citation>
    <scope>NUCLEOTIDE SEQUENCE [LARGE SCALE GENOMIC DNA]</scope>
</reference>
<protein>
    <submittedName>
        <fullName evidence="4">Centrosomal protein of 170 kDa-like</fullName>
    </submittedName>
</protein>
<feature type="compositionally biased region" description="Polar residues" evidence="2">
    <location>
        <begin position="738"/>
        <end position="749"/>
    </location>
</feature>
<feature type="compositionally biased region" description="Polar residues" evidence="2">
    <location>
        <begin position="984"/>
        <end position="1005"/>
    </location>
</feature>
<evidence type="ECO:0000256" key="2">
    <source>
        <dbReference type="SAM" id="MobiDB-lite"/>
    </source>
</evidence>
<feature type="region of interest" description="Disordered" evidence="2">
    <location>
        <begin position="451"/>
        <end position="619"/>
    </location>
</feature>
<comment type="similarity">
    <text evidence="1">Belongs to the CEP170 family.</text>
</comment>
<feature type="compositionally biased region" description="Basic and acidic residues" evidence="2">
    <location>
        <begin position="582"/>
        <end position="603"/>
    </location>
</feature>
<dbReference type="PROSITE" id="PS50006">
    <property type="entry name" value="FHA_DOMAIN"/>
    <property type="match status" value="1"/>
</dbReference>
<feature type="compositionally biased region" description="Polar residues" evidence="2">
    <location>
        <begin position="556"/>
        <end position="570"/>
    </location>
</feature>
<dbReference type="InterPro" id="IPR051176">
    <property type="entry name" value="Cent_Immune-Sig_Mod"/>
</dbReference>
<evidence type="ECO:0000256" key="1">
    <source>
        <dbReference type="ARBA" id="ARBA00010436"/>
    </source>
</evidence>
<dbReference type="Pfam" id="PF15308">
    <property type="entry name" value="CEP170_C"/>
    <property type="match status" value="2"/>
</dbReference>
<dbReference type="AlphaFoldDB" id="A0A8C5HEA8"/>
<dbReference type="Pfam" id="PF00498">
    <property type="entry name" value="FHA"/>
    <property type="match status" value="1"/>
</dbReference>
<dbReference type="Ensembl" id="ENSGWIT00000047880.1">
    <property type="protein sequence ID" value="ENSGWIP00000044163.1"/>
    <property type="gene ID" value="ENSGWIG00000021989.1"/>
</dbReference>
<proteinExistence type="inferred from homology"/>
<dbReference type="SUPFAM" id="SSF49879">
    <property type="entry name" value="SMAD/FHA domain"/>
    <property type="match status" value="1"/>
</dbReference>
<evidence type="ECO:0000313" key="4">
    <source>
        <dbReference type="Ensembl" id="ENSGWIP00000044163.1"/>
    </source>
</evidence>
<feature type="compositionally biased region" description="Polar residues" evidence="2">
    <location>
        <begin position="803"/>
        <end position="816"/>
    </location>
</feature>
<feature type="compositionally biased region" description="Basic and acidic residues" evidence="2">
    <location>
        <begin position="151"/>
        <end position="181"/>
    </location>
</feature>
<dbReference type="Proteomes" id="UP000694680">
    <property type="component" value="Chromosome 1"/>
</dbReference>
<feature type="compositionally biased region" description="Polar residues" evidence="2">
    <location>
        <begin position="769"/>
        <end position="778"/>
    </location>
</feature>
<feature type="region of interest" description="Disordered" evidence="2">
    <location>
        <begin position="660"/>
        <end position="899"/>
    </location>
</feature>
<feature type="compositionally biased region" description="Polar residues" evidence="2">
    <location>
        <begin position="182"/>
        <end position="193"/>
    </location>
</feature>
<dbReference type="InterPro" id="IPR008984">
    <property type="entry name" value="SMAD_FHA_dom_sf"/>
</dbReference>
<dbReference type="PANTHER" id="PTHR15715">
    <property type="entry name" value="CENTROSOMAL PROTEIN OF 170 KDA"/>
    <property type="match status" value="1"/>
</dbReference>
<feature type="compositionally biased region" description="Polar residues" evidence="2">
    <location>
        <begin position="885"/>
        <end position="897"/>
    </location>
</feature>
<accession>A0A8C5HEA8</accession>
<reference evidence="4" key="3">
    <citation type="submission" date="2025-09" db="UniProtKB">
        <authorList>
            <consortium name="Ensembl"/>
        </authorList>
    </citation>
    <scope>IDENTIFICATION</scope>
</reference>
<dbReference type="PANTHER" id="PTHR15715:SF49">
    <property type="entry name" value="CENTROSOMAL PROTEIN OF 170 KDA ISOFORM X1"/>
    <property type="match status" value="1"/>
</dbReference>
<feature type="compositionally biased region" description="Polar residues" evidence="2">
    <location>
        <begin position="942"/>
        <end position="955"/>
    </location>
</feature>
<feature type="domain" description="FHA" evidence="3">
    <location>
        <begin position="23"/>
        <end position="73"/>
    </location>
</feature>
<sequence length="1156" mass="126805">MSLTSWFLVSGGGTRHRLPREMIFVGRDDCELMLQSRSVDKQHAVINYETNTDEHKVKDLGSLNGTFVNDVRIQEQTYVTLKIEDKLRFGYDILWMDVLLLHSTKSFQLQTVQTVTVYAPESLVAECIRSLSLLHRGTPLYGQPAWWGDGDAEKQEPGRPEEKSSERKREKLETDTNRNAEKSTQQSASSQEPSYFEIPTKDTSRDPEAGPSAAATEPTHGHASFTIEFDPGASGKVTRAAKVGPETKPRPKRPVGEELSPLQTAMVAAEVKVADWLAQNELPLALKETVAEEDGESVKSDVPVHLRSLKGGRHEDGTQSDSENVLEEQRRAAAREEHVWGGGGGVRIREGRANVPEGLFAEEDSPARRRRPSKGTGGVTLISQRSAPRERGKAGRVDAEVPKFQLNFSNDTFYLKLDLPFSMDQVLPEELVVGGPRWVSQWATLAANHIRTDPEGSGGESQVVAMEERAEISETSHPASSGHTERKRRTLPPLPGEDLSVGRRTPGPGLRADMGEKQDTELQEKENHEETMPRVRNRSGTGGLSSHGGSPSRSSPAKSQDSGRSTQSGVVTKLPPRPLNSAEKRMEEARRRKKEDEKVKEGSGKPLLRQESFTVEKPSANVPIELIPRIDGLASKPQSREAGVDTATLQKDSEAVAAFLETTVSDQGDPPSQSIEGSMSPESDVDTTSTVSQADGARKVMQKRKTLPGQQKERTVLRSFNNGVTGGSEVQDRRGKNRTSGPQQHSRPWTSLDLTDDDLNSSSLLSDTQQTATRPSRSLHTKTQTGTTTATASTKSSRAKVTQPPSCSAPTKSTSVLKPRQTRASILRRARLGDSSDTEPADLDRMSVASEASTTSSTSRTGMAKRGMSRIEALAQPRRPRVGSPSAQSDSEATVTKSRGLGARSAVGEYTIRQGLRSTMNPVSGPRARANSASKLPDKTKGNPSFGNSTTQSGTRWRRIPVEYASTSEDEYGSNRHLSKQSHSRPLTSSRVSQVGASAPVTSNPEVLPTPRQNSREQEDYIMRDWTAHSEEIARISQDLAKDLAMLAREIHDVAGEIDSVSPAANDSGSPYNTVLYELLFLLFSQAILDSLLLASVTQLSAQIRQCVDKTACKIRILFKDKERKWDEIETKLQEEHDSLLLKSSNQVMNHCYRYK</sequence>
<feature type="region of interest" description="Disordered" evidence="2">
    <location>
        <begin position="913"/>
        <end position="1015"/>
    </location>
</feature>
<keyword evidence="5" id="KW-1185">Reference proteome</keyword>
<name>A0A8C5HEA8_GOUWI</name>